<dbReference type="InterPro" id="IPR000866">
    <property type="entry name" value="AhpC/TSA"/>
</dbReference>
<evidence type="ECO:0000259" key="10">
    <source>
        <dbReference type="PROSITE" id="PS51352"/>
    </source>
</evidence>
<gene>
    <name evidence="11" type="ORF">B0T17DRAFT_615094</name>
</gene>
<dbReference type="SUPFAM" id="SSF52833">
    <property type="entry name" value="Thioredoxin-like"/>
    <property type="match status" value="1"/>
</dbReference>
<dbReference type="GO" id="GO:0005737">
    <property type="term" value="C:cytoplasm"/>
    <property type="evidence" value="ECO:0007669"/>
    <property type="project" value="TreeGrafter"/>
</dbReference>
<dbReference type="Gene3D" id="3.40.30.10">
    <property type="entry name" value="Glutaredoxin"/>
    <property type="match status" value="1"/>
</dbReference>
<dbReference type="CDD" id="cd02970">
    <property type="entry name" value="PRX_like2"/>
    <property type="match status" value="1"/>
</dbReference>
<evidence type="ECO:0000313" key="11">
    <source>
        <dbReference type="EMBL" id="KAK0629301.1"/>
    </source>
</evidence>
<dbReference type="PANTHER" id="PTHR42801:SF7">
    <property type="entry name" value="SLL1159 PROTEIN"/>
    <property type="match status" value="1"/>
</dbReference>
<keyword evidence="5" id="KW-1015">Disulfide bond</keyword>
<dbReference type="GO" id="GO:0045454">
    <property type="term" value="P:cell redox homeostasis"/>
    <property type="evidence" value="ECO:0007669"/>
    <property type="project" value="TreeGrafter"/>
</dbReference>
<dbReference type="Proteomes" id="UP001174934">
    <property type="component" value="Unassembled WGS sequence"/>
</dbReference>
<proteinExistence type="inferred from homology"/>
<dbReference type="AlphaFoldDB" id="A0AA40C8C4"/>
<dbReference type="Pfam" id="PF00578">
    <property type="entry name" value="AhpC-TSA"/>
    <property type="match status" value="1"/>
</dbReference>
<name>A0AA40C8C4_9PEZI</name>
<dbReference type="EMBL" id="JAULSR010000002">
    <property type="protein sequence ID" value="KAK0629301.1"/>
    <property type="molecule type" value="Genomic_DNA"/>
</dbReference>
<evidence type="ECO:0000256" key="3">
    <source>
        <dbReference type="ARBA" id="ARBA00022862"/>
    </source>
</evidence>
<accession>A0AA40C8C4</accession>
<evidence type="ECO:0000313" key="12">
    <source>
        <dbReference type="Proteomes" id="UP001174934"/>
    </source>
</evidence>
<keyword evidence="2" id="KW-0575">Peroxidase</keyword>
<dbReference type="GO" id="GO:0034599">
    <property type="term" value="P:cellular response to oxidative stress"/>
    <property type="evidence" value="ECO:0007669"/>
    <property type="project" value="TreeGrafter"/>
</dbReference>
<keyword evidence="6" id="KW-0676">Redox-active center</keyword>
<dbReference type="PROSITE" id="PS51352">
    <property type="entry name" value="THIOREDOXIN_2"/>
    <property type="match status" value="1"/>
</dbReference>
<comment type="similarity">
    <text evidence="8">Belongs to the peroxiredoxin family. BCP/PrxQ subfamily.</text>
</comment>
<evidence type="ECO:0000256" key="1">
    <source>
        <dbReference type="ARBA" id="ARBA00013017"/>
    </source>
</evidence>
<evidence type="ECO:0000256" key="9">
    <source>
        <dbReference type="ARBA" id="ARBA00049091"/>
    </source>
</evidence>
<dbReference type="InterPro" id="IPR036249">
    <property type="entry name" value="Thioredoxin-like_sf"/>
</dbReference>
<evidence type="ECO:0000256" key="7">
    <source>
        <dbReference type="ARBA" id="ARBA00032824"/>
    </source>
</evidence>
<organism evidence="11 12">
    <name type="scientific">Bombardia bombarda</name>
    <dbReference type="NCBI Taxonomy" id="252184"/>
    <lineage>
        <taxon>Eukaryota</taxon>
        <taxon>Fungi</taxon>
        <taxon>Dikarya</taxon>
        <taxon>Ascomycota</taxon>
        <taxon>Pezizomycotina</taxon>
        <taxon>Sordariomycetes</taxon>
        <taxon>Sordariomycetidae</taxon>
        <taxon>Sordariales</taxon>
        <taxon>Lasiosphaeriaceae</taxon>
        <taxon>Bombardia</taxon>
    </lineage>
</organism>
<evidence type="ECO:0000256" key="2">
    <source>
        <dbReference type="ARBA" id="ARBA00022559"/>
    </source>
</evidence>
<keyword evidence="12" id="KW-1185">Reference proteome</keyword>
<evidence type="ECO:0000256" key="6">
    <source>
        <dbReference type="ARBA" id="ARBA00023284"/>
    </source>
</evidence>
<sequence>MASTSSQPQSLTAQLAALSSHFSTVAPPALAASIASIVKNFSAATAIQPNTPFPAFTLPNAVGEPVSLASLLADGKPVLITFYRGSWCPYCNLALRSLSAHADAFAAKGVTLVAISPELSDGSLSLKEKAGLKFEVLSDGGNELARKLGLVWKLGDEVSEMMKGFGIDLEKSNGEGEGAWEVPVPANILVDGKGVVRKVWVNADYRERLEPEVMLGWVDEL</sequence>
<comment type="caution">
    <text evidence="11">The sequence shown here is derived from an EMBL/GenBank/DDBJ whole genome shotgun (WGS) entry which is preliminary data.</text>
</comment>
<feature type="domain" description="Thioredoxin" evidence="10">
    <location>
        <begin position="47"/>
        <end position="221"/>
    </location>
</feature>
<evidence type="ECO:0000256" key="5">
    <source>
        <dbReference type="ARBA" id="ARBA00023157"/>
    </source>
</evidence>
<dbReference type="EC" id="1.11.1.24" evidence="1"/>
<comment type="catalytic activity">
    <reaction evidence="9">
        <text>a hydroperoxide + [thioredoxin]-dithiol = an alcohol + [thioredoxin]-disulfide + H2O</text>
        <dbReference type="Rhea" id="RHEA:62620"/>
        <dbReference type="Rhea" id="RHEA-COMP:10698"/>
        <dbReference type="Rhea" id="RHEA-COMP:10700"/>
        <dbReference type="ChEBI" id="CHEBI:15377"/>
        <dbReference type="ChEBI" id="CHEBI:29950"/>
        <dbReference type="ChEBI" id="CHEBI:30879"/>
        <dbReference type="ChEBI" id="CHEBI:35924"/>
        <dbReference type="ChEBI" id="CHEBI:50058"/>
        <dbReference type="EC" id="1.11.1.24"/>
    </reaction>
</comment>
<dbReference type="GO" id="GO:0008379">
    <property type="term" value="F:thioredoxin peroxidase activity"/>
    <property type="evidence" value="ECO:0007669"/>
    <property type="project" value="TreeGrafter"/>
</dbReference>
<keyword evidence="3" id="KW-0049">Antioxidant</keyword>
<protein>
    <recommendedName>
        <fullName evidence="1">thioredoxin-dependent peroxiredoxin</fullName>
        <ecNumber evidence="1">1.11.1.24</ecNumber>
    </recommendedName>
    <alternativeName>
        <fullName evidence="7">Thioredoxin peroxidase</fullName>
    </alternativeName>
</protein>
<evidence type="ECO:0000256" key="8">
    <source>
        <dbReference type="ARBA" id="ARBA00038489"/>
    </source>
</evidence>
<dbReference type="InterPro" id="IPR050924">
    <property type="entry name" value="Peroxiredoxin_BCP/PrxQ"/>
</dbReference>
<evidence type="ECO:0000256" key="4">
    <source>
        <dbReference type="ARBA" id="ARBA00023002"/>
    </source>
</evidence>
<dbReference type="PANTHER" id="PTHR42801">
    <property type="entry name" value="THIOREDOXIN-DEPENDENT PEROXIDE REDUCTASE"/>
    <property type="match status" value="1"/>
</dbReference>
<dbReference type="InterPro" id="IPR013766">
    <property type="entry name" value="Thioredoxin_domain"/>
</dbReference>
<reference evidence="11" key="1">
    <citation type="submission" date="2023-06" db="EMBL/GenBank/DDBJ databases">
        <title>Genome-scale phylogeny and comparative genomics of the fungal order Sordariales.</title>
        <authorList>
            <consortium name="Lawrence Berkeley National Laboratory"/>
            <person name="Hensen N."/>
            <person name="Bonometti L."/>
            <person name="Westerberg I."/>
            <person name="Brannstrom I.O."/>
            <person name="Guillou S."/>
            <person name="Cros-Aarteil S."/>
            <person name="Calhoun S."/>
            <person name="Haridas S."/>
            <person name="Kuo A."/>
            <person name="Mondo S."/>
            <person name="Pangilinan J."/>
            <person name="Riley R."/>
            <person name="LaButti K."/>
            <person name="Andreopoulos B."/>
            <person name="Lipzen A."/>
            <person name="Chen C."/>
            <person name="Yanf M."/>
            <person name="Daum C."/>
            <person name="Ng V."/>
            <person name="Clum A."/>
            <person name="Steindorff A."/>
            <person name="Ohm R."/>
            <person name="Martin F."/>
            <person name="Silar P."/>
            <person name="Natvig D."/>
            <person name="Lalanne C."/>
            <person name="Gautier V."/>
            <person name="Ament-velasquez S.L."/>
            <person name="Kruys A."/>
            <person name="Hutchinson M.I."/>
            <person name="Powell A.J."/>
            <person name="Barry K."/>
            <person name="Miller A.N."/>
            <person name="Grigoriev I.V."/>
            <person name="Debuchy R."/>
            <person name="Gladieux P."/>
            <person name="Thoren M.H."/>
            <person name="Johannesson H."/>
        </authorList>
    </citation>
    <scope>NUCLEOTIDE SEQUENCE</scope>
    <source>
        <strain evidence="11">SMH3391-2</strain>
    </source>
</reference>
<keyword evidence="4" id="KW-0560">Oxidoreductase</keyword>